<dbReference type="Gene3D" id="3.30.1130.10">
    <property type="match status" value="1"/>
</dbReference>
<dbReference type="EC" id="4.1.2.25" evidence="6"/>
<dbReference type="PANTHER" id="PTHR42844:SF1">
    <property type="entry name" value="DIHYDRONEOPTERIN ALDOLASE 1-RELATED"/>
    <property type="match status" value="1"/>
</dbReference>
<dbReference type="GO" id="GO:0005737">
    <property type="term" value="C:cytoplasm"/>
    <property type="evidence" value="ECO:0007669"/>
    <property type="project" value="TreeGrafter"/>
</dbReference>
<evidence type="ECO:0000256" key="5">
    <source>
        <dbReference type="ARBA" id="ARBA00023239"/>
    </source>
</evidence>
<dbReference type="UniPathway" id="UPA00077">
    <property type="reaction ID" value="UER00154"/>
</dbReference>
<reference evidence="8 9" key="1">
    <citation type="submission" date="2015-01" db="EMBL/GenBank/DDBJ databases">
        <title>Deinococcus soli/N5/whole genome sequencing.</title>
        <authorList>
            <person name="Kim M.K."/>
            <person name="Srinivasan S."/>
            <person name="Lee J.-J."/>
        </authorList>
    </citation>
    <scope>NUCLEOTIDE SEQUENCE [LARGE SCALE GENOMIC DNA]</scope>
    <source>
        <strain evidence="8 9">N5</strain>
    </source>
</reference>
<evidence type="ECO:0000313" key="9">
    <source>
        <dbReference type="Proteomes" id="UP000034024"/>
    </source>
</evidence>
<keyword evidence="5 6" id="KW-0456">Lyase</keyword>
<evidence type="ECO:0000313" key="8">
    <source>
        <dbReference type="EMBL" id="AKH17547.1"/>
    </source>
</evidence>
<dbReference type="GO" id="GO:0046654">
    <property type="term" value="P:tetrahydrofolate biosynthetic process"/>
    <property type="evidence" value="ECO:0007669"/>
    <property type="project" value="UniProtKB-UniRule"/>
</dbReference>
<dbReference type="PATRIC" id="fig|1309411.5.peg.2321"/>
<dbReference type="GO" id="GO:0004150">
    <property type="term" value="F:dihydroneopterin aldolase activity"/>
    <property type="evidence" value="ECO:0007669"/>
    <property type="project" value="UniProtKB-UniRule"/>
</dbReference>
<proteinExistence type="inferred from homology"/>
<dbReference type="NCBIfam" id="TIGR00526">
    <property type="entry name" value="folB_dom"/>
    <property type="match status" value="1"/>
</dbReference>
<dbReference type="InterPro" id="IPR006157">
    <property type="entry name" value="FolB_dom"/>
</dbReference>
<comment type="catalytic activity">
    <reaction evidence="1 6">
        <text>7,8-dihydroneopterin = 6-hydroxymethyl-7,8-dihydropterin + glycolaldehyde</text>
        <dbReference type="Rhea" id="RHEA:10540"/>
        <dbReference type="ChEBI" id="CHEBI:17001"/>
        <dbReference type="ChEBI" id="CHEBI:17071"/>
        <dbReference type="ChEBI" id="CHEBI:44841"/>
        <dbReference type="EC" id="4.1.2.25"/>
    </reaction>
</comment>
<dbReference type="RefSeq" id="WP_046844115.1">
    <property type="nucleotide sequence ID" value="NZ_BMHJ01000078.1"/>
</dbReference>
<evidence type="ECO:0000256" key="6">
    <source>
        <dbReference type="RuleBase" id="RU362079"/>
    </source>
</evidence>
<sequence>MTTPTPPHSRVVLQGLEFHARHGVFDTEAVLGARFVVDAELHYPFAGLNDDLDEAVNYAAVYAAIQEEVTVPRHQLIEVLAGHVARRILREQPRLTHVTVRVHKPFAPLPGVFRDVYAELTLRREDL</sequence>
<gene>
    <name evidence="8" type="ORF">SY84_11415</name>
</gene>
<dbReference type="AlphaFoldDB" id="A0A0F7JP92"/>
<dbReference type="SMART" id="SM00905">
    <property type="entry name" value="FolB"/>
    <property type="match status" value="1"/>
</dbReference>
<dbReference type="SUPFAM" id="SSF55620">
    <property type="entry name" value="Tetrahydrobiopterin biosynthesis enzymes-like"/>
    <property type="match status" value="1"/>
</dbReference>
<keyword evidence="4 6" id="KW-0289">Folate biosynthesis</keyword>
<keyword evidence="9" id="KW-1185">Reference proteome</keyword>
<dbReference type="OrthoDB" id="9803748at2"/>
<dbReference type="Pfam" id="PF02152">
    <property type="entry name" value="FolB"/>
    <property type="match status" value="1"/>
</dbReference>
<comment type="similarity">
    <text evidence="3 6">Belongs to the DHNA family.</text>
</comment>
<name>A0A0F7JP92_9DEIO</name>
<dbReference type="InterPro" id="IPR043133">
    <property type="entry name" value="GTP-CH-I_C/QueF"/>
</dbReference>
<comment type="pathway">
    <text evidence="2 6">Cofactor biosynthesis; tetrahydrofolate biosynthesis; 2-amino-4-hydroxy-6-hydroxymethyl-7,8-dihydropteridine diphosphate from 7,8-dihydroneopterin triphosphate: step 3/4.</text>
</comment>
<protein>
    <recommendedName>
        <fullName evidence="6">7,8-dihydroneopterin aldolase</fullName>
        <ecNumber evidence="6">4.1.2.25</ecNumber>
    </recommendedName>
</protein>
<feature type="domain" description="Dihydroneopterin aldolase/epimerase" evidence="7">
    <location>
        <begin position="11"/>
        <end position="122"/>
    </location>
</feature>
<dbReference type="EMBL" id="CP011389">
    <property type="protein sequence ID" value="AKH17547.1"/>
    <property type="molecule type" value="Genomic_DNA"/>
</dbReference>
<dbReference type="PANTHER" id="PTHR42844">
    <property type="entry name" value="DIHYDRONEOPTERIN ALDOLASE 1-RELATED"/>
    <property type="match status" value="1"/>
</dbReference>
<dbReference type="InterPro" id="IPR006156">
    <property type="entry name" value="Dihydroneopterin_aldolase"/>
</dbReference>
<dbReference type="NCBIfam" id="TIGR00525">
    <property type="entry name" value="folB"/>
    <property type="match status" value="1"/>
</dbReference>
<dbReference type="KEGG" id="dch:SY84_11415"/>
<comment type="function">
    <text evidence="6">Catalyzes the conversion of 7,8-dihydroneopterin to 6-hydroxymethyl-7,8-dihydropterin.</text>
</comment>
<accession>A0A0F7JP92</accession>
<dbReference type="Proteomes" id="UP000034024">
    <property type="component" value="Chromosome"/>
</dbReference>
<evidence type="ECO:0000256" key="2">
    <source>
        <dbReference type="ARBA" id="ARBA00005013"/>
    </source>
</evidence>
<organism evidence="8 9">
    <name type="scientific">Deinococcus soli</name>
    <name type="common">ex Cha et al. 2016</name>
    <dbReference type="NCBI Taxonomy" id="1309411"/>
    <lineage>
        <taxon>Bacteria</taxon>
        <taxon>Thermotogati</taxon>
        <taxon>Deinococcota</taxon>
        <taxon>Deinococci</taxon>
        <taxon>Deinococcales</taxon>
        <taxon>Deinococcaceae</taxon>
        <taxon>Deinococcus</taxon>
    </lineage>
</organism>
<dbReference type="GO" id="GO:0046656">
    <property type="term" value="P:folic acid biosynthetic process"/>
    <property type="evidence" value="ECO:0007669"/>
    <property type="project" value="UniProtKB-UniRule"/>
</dbReference>
<evidence type="ECO:0000256" key="4">
    <source>
        <dbReference type="ARBA" id="ARBA00022909"/>
    </source>
</evidence>
<evidence type="ECO:0000256" key="3">
    <source>
        <dbReference type="ARBA" id="ARBA00005708"/>
    </source>
</evidence>
<evidence type="ECO:0000256" key="1">
    <source>
        <dbReference type="ARBA" id="ARBA00001353"/>
    </source>
</evidence>
<evidence type="ECO:0000259" key="7">
    <source>
        <dbReference type="SMART" id="SM00905"/>
    </source>
</evidence>